<organism evidence="1 2">
    <name type="scientific">Actinomadura darangshiensis</name>
    <dbReference type="NCBI Taxonomy" id="705336"/>
    <lineage>
        <taxon>Bacteria</taxon>
        <taxon>Bacillati</taxon>
        <taxon>Actinomycetota</taxon>
        <taxon>Actinomycetes</taxon>
        <taxon>Streptosporangiales</taxon>
        <taxon>Thermomonosporaceae</taxon>
        <taxon>Actinomadura</taxon>
    </lineage>
</organism>
<proteinExistence type="predicted"/>
<evidence type="ECO:0000313" key="1">
    <source>
        <dbReference type="EMBL" id="TDD70565.1"/>
    </source>
</evidence>
<dbReference type="EMBL" id="SMKY01000233">
    <property type="protein sequence ID" value="TDD70565.1"/>
    <property type="molecule type" value="Genomic_DNA"/>
</dbReference>
<dbReference type="RefSeq" id="WP_132202237.1">
    <property type="nucleotide sequence ID" value="NZ_SMKY01000233.1"/>
</dbReference>
<accession>A0A4R5AG27</accession>
<reference evidence="1 2" key="1">
    <citation type="submission" date="2019-03" db="EMBL/GenBank/DDBJ databases">
        <title>Draft genome sequences of novel Actinobacteria.</title>
        <authorList>
            <person name="Sahin N."/>
            <person name="Ay H."/>
            <person name="Saygin H."/>
        </authorList>
    </citation>
    <scope>NUCLEOTIDE SEQUENCE [LARGE SCALE GENOMIC DNA]</scope>
    <source>
        <strain evidence="1 2">DSM 45941</strain>
    </source>
</reference>
<evidence type="ECO:0000313" key="2">
    <source>
        <dbReference type="Proteomes" id="UP000295578"/>
    </source>
</evidence>
<keyword evidence="2" id="KW-1185">Reference proteome</keyword>
<sequence>MEATPLGPILMIPGLKEAIAGAGGLDAESGAFKAGGYVWDAISVVAAGTGAGRVAAEKGAAEGGSESILVHNCDDLALGFQKKYLPGLRKISAPDSLVWLKKGSARDIGGLWWKGCWAAGKERCMSI</sequence>
<gene>
    <name evidence="1" type="ORF">E1293_34690</name>
</gene>
<dbReference type="AlphaFoldDB" id="A0A4R5AG27"/>
<protein>
    <submittedName>
        <fullName evidence="1">Uncharacterized protein</fullName>
    </submittedName>
</protein>
<comment type="caution">
    <text evidence="1">The sequence shown here is derived from an EMBL/GenBank/DDBJ whole genome shotgun (WGS) entry which is preliminary data.</text>
</comment>
<name>A0A4R5AG27_9ACTN</name>
<dbReference type="Proteomes" id="UP000295578">
    <property type="component" value="Unassembled WGS sequence"/>
</dbReference>